<organism evidence="4 5">
    <name type="scientific">Pseudomonas muyukensis</name>
    <dbReference type="NCBI Taxonomy" id="2842357"/>
    <lineage>
        <taxon>Bacteria</taxon>
        <taxon>Pseudomonadati</taxon>
        <taxon>Pseudomonadota</taxon>
        <taxon>Gammaproteobacteria</taxon>
        <taxon>Pseudomonadales</taxon>
        <taxon>Pseudomonadaceae</taxon>
        <taxon>Pseudomonas</taxon>
    </lineage>
</organism>
<keyword evidence="2" id="KW-1133">Transmembrane helix</keyword>
<proteinExistence type="predicted"/>
<evidence type="ECO:0000313" key="5">
    <source>
        <dbReference type="Proteomes" id="UP001047646"/>
    </source>
</evidence>
<keyword evidence="5" id="KW-1185">Reference proteome</keyword>
<evidence type="ECO:0000256" key="2">
    <source>
        <dbReference type="SAM" id="Phobius"/>
    </source>
</evidence>
<dbReference type="RefSeq" id="WP_217848054.1">
    <property type="nucleotide sequence ID" value="NZ_CP077073.1"/>
</dbReference>
<feature type="transmembrane region" description="Helical" evidence="2">
    <location>
        <begin position="386"/>
        <end position="408"/>
    </location>
</feature>
<keyword evidence="2" id="KW-0812">Transmembrane</keyword>
<dbReference type="EMBL" id="CP077073">
    <property type="protein sequence ID" value="QXH33681.1"/>
    <property type="molecule type" value="Genomic_DNA"/>
</dbReference>
<feature type="domain" description="J" evidence="3">
    <location>
        <begin position="2"/>
        <end position="62"/>
    </location>
</feature>
<feature type="transmembrane region" description="Helical" evidence="2">
    <location>
        <begin position="324"/>
        <end position="344"/>
    </location>
</feature>
<evidence type="ECO:0000313" key="4">
    <source>
        <dbReference type="EMBL" id="QXH33681.1"/>
    </source>
</evidence>
<keyword evidence="2" id="KW-0472">Membrane</keyword>
<dbReference type="Pfam" id="PF00226">
    <property type="entry name" value="DnaJ"/>
    <property type="match status" value="1"/>
</dbReference>
<dbReference type="PROSITE" id="PS50076">
    <property type="entry name" value="DNAJ_2"/>
    <property type="match status" value="1"/>
</dbReference>
<evidence type="ECO:0000256" key="1">
    <source>
        <dbReference type="SAM" id="MobiDB-lite"/>
    </source>
</evidence>
<reference evidence="4" key="1">
    <citation type="journal article" date="2021" name="Microorganisms">
        <title>The Ever-Expanding Pseudomonas Genus: Description of 43 New Species and Partition of the Pseudomonas putida Group.</title>
        <authorList>
            <person name="Girard L."/>
            <person name="Lood C."/>
            <person name="Hofte M."/>
            <person name="Vandamme P."/>
            <person name="Rokni-Zadeh H."/>
            <person name="van Noort V."/>
            <person name="Lavigne R."/>
            <person name="De Mot R."/>
        </authorList>
    </citation>
    <scope>NUCLEOTIDE SEQUENCE</scope>
    <source>
        <strain evidence="4">COW39</strain>
    </source>
</reference>
<feature type="compositionally biased region" description="Low complexity" evidence="1">
    <location>
        <begin position="64"/>
        <end position="78"/>
    </location>
</feature>
<accession>A0ABX8M3E6</accession>
<sequence>MSHWQLLELSEDADARSIKRAYARLLKQHRPDDDPQAFQRLREAYESALAEAAWRAQDDQQVLAAPAPASAPSAQSTPAPQPLEQIAPTLAASPPQPSLAQMQQWLADGQERQVIDALHLWLASEWLVALERREQFEQDLLAWLESAPQWTPAFFERVCQAMGWDETQGALPCAYWRWSGLIQRCQQHTLEVAVRQNLDRFDADPELYRETALLLKPMSDRRRRSLADLFHDYDWQRFTELAQTLEYQHPELPARLGLQPLDNWRQWLPAASYFGVYAFLWFSLSLLLVATLVTHPNRLGSSALLLSPLFVAAVVFVGMKAYRIWTFLAVLLAPLDVPLSRWLLPRAWYRQSAGLLVLRHVLPSAAPAALAFVWCKDVPWLQWSSPLLMFAGTLYFTHLALSGGRVALWDRLRGAVMRPLGRLPWHLLRREDVLICLAVIATGIWVFMRAKPGL</sequence>
<dbReference type="SMART" id="SM00271">
    <property type="entry name" value="DnaJ"/>
    <property type="match status" value="1"/>
</dbReference>
<gene>
    <name evidence="4" type="ORF">KSS95_16045</name>
</gene>
<feature type="transmembrane region" description="Helical" evidence="2">
    <location>
        <begin position="356"/>
        <end position="374"/>
    </location>
</feature>
<feature type="transmembrane region" description="Helical" evidence="2">
    <location>
        <begin position="299"/>
        <end position="318"/>
    </location>
</feature>
<protein>
    <submittedName>
        <fullName evidence="4">J domain-containing protein</fullName>
    </submittedName>
</protein>
<feature type="transmembrane region" description="Helical" evidence="2">
    <location>
        <begin position="432"/>
        <end position="448"/>
    </location>
</feature>
<dbReference type="InterPro" id="IPR001623">
    <property type="entry name" value="DnaJ_domain"/>
</dbReference>
<feature type="region of interest" description="Disordered" evidence="1">
    <location>
        <begin position="61"/>
        <end position="81"/>
    </location>
</feature>
<evidence type="ECO:0000259" key="3">
    <source>
        <dbReference type="PROSITE" id="PS50076"/>
    </source>
</evidence>
<feature type="transmembrane region" description="Helical" evidence="2">
    <location>
        <begin position="270"/>
        <end position="292"/>
    </location>
</feature>
<name>A0ABX8M3E6_9PSED</name>
<dbReference type="Proteomes" id="UP001047646">
    <property type="component" value="Chromosome"/>
</dbReference>